<comment type="caution">
    <text evidence="2">The sequence shown here is derived from an EMBL/GenBank/DDBJ whole genome shotgun (WGS) entry which is preliminary data.</text>
</comment>
<reference evidence="3" key="1">
    <citation type="journal article" date="2019" name="Nat. Commun.">
        <title>The genome of broomcorn millet.</title>
        <authorList>
            <person name="Zou C."/>
            <person name="Miki D."/>
            <person name="Li D."/>
            <person name="Tang Q."/>
            <person name="Xiao L."/>
            <person name="Rajput S."/>
            <person name="Deng P."/>
            <person name="Jia W."/>
            <person name="Huang R."/>
            <person name="Zhang M."/>
            <person name="Sun Y."/>
            <person name="Hu J."/>
            <person name="Fu X."/>
            <person name="Schnable P.S."/>
            <person name="Li F."/>
            <person name="Zhang H."/>
            <person name="Feng B."/>
            <person name="Zhu X."/>
            <person name="Liu R."/>
            <person name="Schnable J.C."/>
            <person name="Zhu J.-K."/>
            <person name="Zhang H."/>
        </authorList>
    </citation>
    <scope>NUCLEOTIDE SEQUENCE [LARGE SCALE GENOMIC DNA]</scope>
</reference>
<evidence type="ECO:0000313" key="2">
    <source>
        <dbReference type="EMBL" id="RLM58047.1"/>
    </source>
</evidence>
<organism evidence="2 3">
    <name type="scientific">Panicum miliaceum</name>
    <name type="common">Proso millet</name>
    <name type="synonym">Broomcorn millet</name>
    <dbReference type="NCBI Taxonomy" id="4540"/>
    <lineage>
        <taxon>Eukaryota</taxon>
        <taxon>Viridiplantae</taxon>
        <taxon>Streptophyta</taxon>
        <taxon>Embryophyta</taxon>
        <taxon>Tracheophyta</taxon>
        <taxon>Spermatophyta</taxon>
        <taxon>Magnoliopsida</taxon>
        <taxon>Liliopsida</taxon>
        <taxon>Poales</taxon>
        <taxon>Poaceae</taxon>
        <taxon>PACMAD clade</taxon>
        <taxon>Panicoideae</taxon>
        <taxon>Panicodae</taxon>
        <taxon>Paniceae</taxon>
        <taxon>Panicinae</taxon>
        <taxon>Panicum</taxon>
        <taxon>Panicum sect. Panicum</taxon>
    </lineage>
</organism>
<feature type="region of interest" description="Disordered" evidence="1">
    <location>
        <begin position="1"/>
        <end position="26"/>
    </location>
</feature>
<sequence>MEPSDSLPSHTEYVQRGSPRHYSTRRVDTVQRLVDRMPINPKIAVFESTQERFEAPLRPDMWSSHSVAGGPGSSVQMPPGP</sequence>
<keyword evidence="3" id="KW-1185">Reference proteome</keyword>
<feature type="region of interest" description="Disordered" evidence="1">
    <location>
        <begin position="58"/>
        <end position="81"/>
    </location>
</feature>
<name>A0A3L6PGQ9_PANMI</name>
<dbReference type="EMBL" id="PQIB02000017">
    <property type="protein sequence ID" value="RLM58047.1"/>
    <property type="molecule type" value="Genomic_DNA"/>
</dbReference>
<gene>
    <name evidence="2" type="ORF">C2845_PM18G06300</name>
</gene>
<proteinExistence type="predicted"/>
<evidence type="ECO:0000256" key="1">
    <source>
        <dbReference type="SAM" id="MobiDB-lite"/>
    </source>
</evidence>
<dbReference type="Proteomes" id="UP000275267">
    <property type="component" value="Unassembled WGS sequence"/>
</dbReference>
<protein>
    <submittedName>
        <fullName evidence="2">Uncharacterized protein</fullName>
    </submittedName>
</protein>
<dbReference type="OrthoDB" id="703368at2759"/>
<dbReference type="AlphaFoldDB" id="A0A3L6PGQ9"/>
<accession>A0A3L6PGQ9</accession>
<evidence type="ECO:0000313" key="3">
    <source>
        <dbReference type="Proteomes" id="UP000275267"/>
    </source>
</evidence>